<dbReference type="InterPro" id="IPR028082">
    <property type="entry name" value="Peripla_BP_I"/>
</dbReference>
<proteinExistence type="predicted"/>
<dbReference type="Proteomes" id="UP000215377">
    <property type="component" value="Unassembled WGS sequence"/>
</dbReference>
<evidence type="ECO:0000256" key="1">
    <source>
        <dbReference type="ARBA" id="ARBA00023015"/>
    </source>
</evidence>
<gene>
    <name evidence="5" type="ORF">ATO3_18755</name>
</gene>
<name>A0A225NFF3_9RHOB</name>
<evidence type="ECO:0000256" key="3">
    <source>
        <dbReference type="ARBA" id="ARBA00023163"/>
    </source>
</evidence>
<keyword evidence="1" id="KW-0805">Transcription regulation</keyword>
<keyword evidence="2" id="KW-0238">DNA-binding</keyword>
<dbReference type="InterPro" id="IPR046335">
    <property type="entry name" value="LacI/GalR-like_sensor"/>
</dbReference>
<feature type="domain" description="HTH lacI-type" evidence="4">
    <location>
        <begin position="4"/>
        <end position="57"/>
    </location>
</feature>
<dbReference type="EMBL" id="AQQR01000009">
    <property type="protein sequence ID" value="OWU71497.1"/>
    <property type="molecule type" value="Genomic_DNA"/>
</dbReference>
<sequence>MKKVTAKDVADACGFSTAAVSRAFRKGSPISDAMRETILRTSREMGYVSPSARSVAAMTTGTITLVTGSLENPFYPLVASALSQEIQARGRRMILHAAPPGSDVDSLLGQVLDLKSDATIVTSSLMSSRIAKACRDHAMPVVLFNRVQPDLGMTAVTCDNYGGGRLVAQRFAATGRTRIAMIGGRADTSTQLERARGFRDALEEAGLDLRHHVTGSYRYAPAFEAMSELLAVPGDIDAVFCVNDIMALAAVDAARARGVRIPDDVAVIGFDDIPMAAWPSYDLTTVRQPLNRMVNETLDLIDTLLRDKGSKGAIRIMPVRLIERGSA</sequence>
<keyword evidence="3" id="KW-0804">Transcription</keyword>
<organism evidence="5 6">
    <name type="scientific">Marinibacterium profundimaris</name>
    <dbReference type="NCBI Taxonomy" id="1679460"/>
    <lineage>
        <taxon>Bacteria</taxon>
        <taxon>Pseudomonadati</taxon>
        <taxon>Pseudomonadota</taxon>
        <taxon>Alphaproteobacteria</taxon>
        <taxon>Rhodobacterales</taxon>
        <taxon>Paracoccaceae</taxon>
        <taxon>Marinibacterium</taxon>
    </lineage>
</organism>
<dbReference type="PROSITE" id="PS50932">
    <property type="entry name" value="HTH_LACI_2"/>
    <property type="match status" value="1"/>
</dbReference>
<keyword evidence="6" id="KW-1185">Reference proteome</keyword>
<dbReference type="InterPro" id="IPR000843">
    <property type="entry name" value="HTH_LacI"/>
</dbReference>
<dbReference type="InterPro" id="IPR010982">
    <property type="entry name" value="Lambda_DNA-bd_dom_sf"/>
</dbReference>
<dbReference type="SUPFAM" id="SSF53822">
    <property type="entry name" value="Periplasmic binding protein-like I"/>
    <property type="match status" value="1"/>
</dbReference>
<evidence type="ECO:0000259" key="4">
    <source>
        <dbReference type="PROSITE" id="PS50932"/>
    </source>
</evidence>
<reference evidence="5 6" key="1">
    <citation type="submission" date="2013-04" db="EMBL/GenBank/DDBJ databases">
        <title>Oceanicola sp. 22II1-22F33 Genome Sequencing.</title>
        <authorList>
            <person name="Lai Q."/>
            <person name="Li G."/>
            <person name="Shao Z."/>
        </authorList>
    </citation>
    <scope>NUCLEOTIDE SEQUENCE [LARGE SCALE GENOMIC DNA]</scope>
    <source>
        <strain evidence="5 6">22II1-22F33</strain>
    </source>
</reference>
<protein>
    <submittedName>
        <fullName evidence="5">LacI family transcriptional regulator</fullName>
    </submittedName>
</protein>
<dbReference type="Gene3D" id="3.40.50.2300">
    <property type="match status" value="2"/>
</dbReference>
<evidence type="ECO:0000313" key="6">
    <source>
        <dbReference type="Proteomes" id="UP000215377"/>
    </source>
</evidence>
<dbReference type="GO" id="GO:0003700">
    <property type="term" value="F:DNA-binding transcription factor activity"/>
    <property type="evidence" value="ECO:0007669"/>
    <property type="project" value="TreeGrafter"/>
</dbReference>
<dbReference type="CDD" id="cd06278">
    <property type="entry name" value="PBP1_LacI-like"/>
    <property type="match status" value="1"/>
</dbReference>
<evidence type="ECO:0000256" key="2">
    <source>
        <dbReference type="ARBA" id="ARBA00023125"/>
    </source>
</evidence>
<dbReference type="RefSeq" id="WP_088651439.1">
    <property type="nucleotide sequence ID" value="NZ_AQQR01000009.1"/>
</dbReference>
<dbReference type="CDD" id="cd01392">
    <property type="entry name" value="HTH_LacI"/>
    <property type="match status" value="1"/>
</dbReference>
<dbReference type="GO" id="GO:0000976">
    <property type="term" value="F:transcription cis-regulatory region binding"/>
    <property type="evidence" value="ECO:0007669"/>
    <property type="project" value="TreeGrafter"/>
</dbReference>
<dbReference type="PANTHER" id="PTHR30146:SF109">
    <property type="entry name" value="HTH-TYPE TRANSCRIPTIONAL REGULATOR GALS"/>
    <property type="match status" value="1"/>
</dbReference>
<dbReference type="PANTHER" id="PTHR30146">
    <property type="entry name" value="LACI-RELATED TRANSCRIPTIONAL REPRESSOR"/>
    <property type="match status" value="1"/>
</dbReference>
<dbReference type="AlphaFoldDB" id="A0A225NFF3"/>
<dbReference type="Gene3D" id="1.10.260.40">
    <property type="entry name" value="lambda repressor-like DNA-binding domains"/>
    <property type="match status" value="1"/>
</dbReference>
<evidence type="ECO:0000313" key="5">
    <source>
        <dbReference type="EMBL" id="OWU71497.1"/>
    </source>
</evidence>
<accession>A0A225NFF3</accession>
<dbReference type="SUPFAM" id="SSF47413">
    <property type="entry name" value="lambda repressor-like DNA-binding domains"/>
    <property type="match status" value="1"/>
</dbReference>
<dbReference type="SMART" id="SM00354">
    <property type="entry name" value="HTH_LACI"/>
    <property type="match status" value="1"/>
</dbReference>
<dbReference type="Pfam" id="PF13377">
    <property type="entry name" value="Peripla_BP_3"/>
    <property type="match status" value="1"/>
</dbReference>
<dbReference type="OrthoDB" id="8433438at2"/>
<comment type="caution">
    <text evidence="5">The sequence shown here is derived from an EMBL/GenBank/DDBJ whole genome shotgun (WGS) entry which is preliminary data.</text>
</comment>